<dbReference type="InterPro" id="IPR011032">
    <property type="entry name" value="GroES-like_sf"/>
</dbReference>
<dbReference type="Gene3D" id="1.20.5.340">
    <property type="match status" value="1"/>
</dbReference>
<evidence type="ECO:0000256" key="3">
    <source>
        <dbReference type="ARBA" id="ARBA00022723"/>
    </source>
</evidence>
<keyword evidence="7" id="KW-0175">Coiled coil</keyword>
<protein>
    <submittedName>
        <fullName evidence="10">Alcohol dehydrogenase, putative</fullName>
    </submittedName>
</protein>
<feature type="region of interest" description="Disordered" evidence="8">
    <location>
        <begin position="500"/>
        <end position="566"/>
    </location>
</feature>
<evidence type="ECO:0000313" key="10">
    <source>
        <dbReference type="EMBL" id="ELA28528.1"/>
    </source>
</evidence>
<dbReference type="Pfam" id="PF00107">
    <property type="entry name" value="ADH_zinc_N"/>
    <property type="match status" value="1"/>
</dbReference>
<accession>L2FS28</accession>
<dbReference type="GO" id="GO:0008270">
    <property type="term" value="F:zinc ion binding"/>
    <property type="evidence" value="ECO:0007669"/>
    <property type="project" value="InterPro"/>
</dbReference>
<feature type="coiled-coil region" evidence="7">
    <location>
        <begin position="981"/>
        <end position="1015"/>
    </location>
</feature>
<comment type="similarity">
    <text evidence="2 6">Belongs to the zinc-containing alcohol dehydrogenase family.</text>
</comment>
<dbReference type="EMBL" id="KB020918">
    <property type="protein sequence ID" value="ELA28528.1"/>
    <property type="molecule type" value="Genomic_DNA"/>
</dbReference>
<feature type="region of interest" description="Disordered" evidence="8">
    <location>
        <begin position="579"/>
        <end position="642"/>
    </location>
</feature>
<evidence type="ECO:0000256" key="5">
    <source>
        <dbReference type="ARBA" id="ARBA00023002"/>
    </source>
</evidence>
<reference evidence="10" key="1">
    <citation type="submission" date="2012-08" db="EMBL/GenBank/DDBJ databases">
        <title>Genome analysis of Colletotrichum orbiculare and Colletotrichum fructicola.</title>
        <authorList>
            <person name="Gan P.H.P."/>
            <person name="Ikeda K."/>
            <person name="Irieda H."/>
            <person name="Narusaka M."/>
            <person name="O'Connell R.J."/>
            <person name="Narusaka Y."/>
            <person name="Takano Y."/>
            <person name="Kubo Y."/>
            <person name="Shirasu K."/>
        </authorList>
    </citation>
    <scope>NUCLEOTIDE SEQUENCE</scope>
    <source>
        <strain evidence="10">Nara gc5</strain>
    </source>
</reference>
<evidence type="ECO:0000256" key="4">
    <source>
        <dbReference type="ARBA" id="ARBA00022833"/>
    </source>
</evidence>
<dbReference type="Pfam" id="PF08240">
    <property type="entry name" value="ADH_N"/>
    <property type="match status" value="1"/>
</dbReference>
<dbReference type="InterPro" id="IPR002328">
    <property type="entry name" value="ADH_Zn_CS"/>
</dbReference>
<feature type="compositionally biased region" description="Pro residues" evidence="8">
    <location>
        <begin position="545"/>
        <end position="563"/>
    </location>
</feature>
<dbReference type="SUPFAM" id="SSF50129">
    <property type="entry name" value="GroES-like"/>
    <property type="match status" value="1"/>
</dbReference>
<dbReference type="GO" id="GO:0005737">
    <property type="term" value="C:cytoplasm"/>
    <property type="evidence" value="ECO:0007669"/>
    <property type="project" value="TreeGrafter"/>
</dbReference>
<comment type="cofactor">
    <cofactor evidence="1 6">
        <name>Zn(2+)</name>
        <dbReference type="ChEBI" id="CHEBI:29105"/>
    </cofactor>
</comment>
<dbReference type="GO" id="GO:0004022">
    <property type="term" value="F:alcohol dehydrogenase (NAD+) activity"/>
    <property type="evidence" value="ECO:0007669"/>
    <property type="project" value="TreeGrafter"/>
</dbReference>
<keyword evidence="5" id="KW-0560">Oxidoreductase</keyword>
<evidence type="ECO:0000256" key="2">
    <source>
        <dbReference type="ARBA" id="ARBA00008072"/>
    </source>
</evidence>
<dbReference type="InterPro" id="IPR013154">
    <property type="entry name" value="ADH-like_N"/>
</dbReference>
<evidence type="ECO:0000256" key="1">
    <source>
        <dbReference type="ARBA" id="ARBA00001947"/>
    </source>
</evidence>
<feature type="compositionally biased region" description="Basic and acidic residues" evidence="8">
    <location>
        <begin position="904"/>
        <end position="915"/>
    </location>
</feature>
<evidence type="ECO:0000256" key="8">
    <source>
        <dbReference type="SAM" id="MobiDB-lite"/>
    </source>
</evidence>
<dbReference type="Gene3D" id="3.40.50.720">
    <property type="entry name" value="NAD(P)-binding Rossmann-like Domain"/>
    <property type="match status" value="1"/>
</dbReference>
<gene>
    <name evidence="10" type="ORF">CGGC5_10901</name>
</gene>
<keyword evidence="3 6" id="KW-0479">Metal-binding</keyword>
<dbReference type="Gene3D" id="3.90.180.10">
    <property type="entry name" value="Medium-chain alcohol dehydrogenases, catalytic domain"/>
    <property type="match status" value="1"/>
</dbReference>
<evidence type="ECO:0000256" key="6">
    <source>
        <dbReference type="RuleBase" id="RU361277"/>
    </source>
</evidence>
<feature type="compositionally biased region" description="Basic and acidic residues" evidence="8">
    <location>
        <begin position="660"/>
        <end position="708"/>
    </location>
</feature>
<evidence type="ECO:0000259" key="9">
    <source>
        <dbReference type="SMART" id="SM00829"/>
    </source>
</evidence>
<dbReference type="InterPro" id="IPR020843">
    <property type="entry name" value="ER"/>
</dbReference>
<feature type="region of interest" description="Disordered" evidence="8">
    <location>
        <begin position="655"/>
        <end position="708"/>
    </location>
</feature>
<dbReference type="CDD" id="cd08296">
    <property type="entry name" value="CAD_like"/>
    <property type="match status" value="1"/>
</dbReference>
<name>L2FS28_COLFN</name>
<dbReference type="Gene3D" id="1.10.287.1490">
    <property type="match status" value="1"/>
</dbReference>
<feature type="coiled-coil region" evidence="7">
    <location>
        <begin position="1110"/>
        <end position="1165"/>
    </location>
</feature>
<dbReference type="InterPro" id="IPR036291">
    <property type="entry name" value="NAD(P)-bd_dom_sf"/>
</dbReference>
<dbReference type="SUPFAM" id="SSF51735">
    <property type="entry name" value="NAD(P)-binding Rossmann-fold domains"/>
    <property type="match status" value="1"/>
</dbReference>
<feature type="region of interest" description="Disordered" evidence="8">
    <location>
        <begin position="851"/>
        <end position="930"/>
    </location>
</feature>
<dbReference type="SUPFAM" id="SSF57997">
    <property type="entry name" value="Tropomyosin"/>
    <property type="match status" value="3"/>
</dbReference>
<dbReference type="HOGENOM" id="CLU_004175_0_0_1"/>
<keyword evidence="4 6" id="KW-0862">Zinc</keyword>
<proteinExistence type="inferred from homology"/>
<dbReference type="PANTHER" id="PTHR42940:SF7">
    <property type="entry name" value="ALCOHOL DEHYDROGENASE-LIKE N-TERMINAL DOMAIN-CONTAINING PROTEIN"/>
    <property type="match status" value="1"/>
</dbReference>
<dbReference type="InterPro" id="IPR013149">
    <property type="entry name" value="ADH-like_C"/>
</dbReference>
<sequence length="1510" mass="167854">MASLPKTYKAAVIKSVRAPLEIVDQELKKPGPGQVLVKVLACGVCHSDVVVQEGGFGDGLFPRVPGHEIIGDVVAVGDGVSRFQGGERVGGAWHGGHDGTCTQCQKGFFQTCQNTAVNGVSMDGGYAEYVLLRAEAVVRVPKNMDPADSAPLLCAGVTVFNSIRKQGIEHGSLVVIQGLGGLGHLGVQYANKMGYKVAVLSSGSSKKEFATKLGAHEYIDTSAEDPVKRLQELGGAALIVATAPHAKAISPLTGGLMPGGKLLVLAPSVGGWPSGHQIDTEAALDFAATHGVKCMVEKFPLTEARKASEHMISNTRTPQDIWFISGVSLAVLPWPDDPLKSKALFLNPIHARRLGGKYDKPPKGADETKDFHYRKRTIWINLVVLFRLLLMAQHLSFDHDNFWKFVRLNWGIGSNVSDTKFIVKLYADRRDAYLNNRHIQRRHEDLLTDLIDAWVTRGGDLPLPRWPRRDDITAEWERLYADWDRFLQHGDYSLLIDPDDPPTLGRFPEDRGTPAPFRIKGEGLRSRSQSTGYDRDQSSTRTSMAPPPRNNDPQPPPSPPSRPLTPNAMEVTVDELIESEGNPAQKRKPQPGELDPTPTKRRCIEDDLPSPWARAPSPALDNVEADATHSEPVSGPTEKRTSHQLVAMIEKATSDIQDLGTRHEDRLDSLNQRASEHKDKLEELRTSHEGRLNSLEERAGERSDALKELRTRHEDRLDSLNERAGEHRDTLQYLEEKAGEHAGMLHSHASRAGEHGVQLLELNTKTNDHRARLASLESKSSKSEQRVGSLETRTSQYWGSLSSFEIRTNAHEKQLGILEAKSDHHKDKFCSLEAKMGKQETALSFLKTKVSEHEKKLKSPQSHGNVGEQAIMPGPSKANAHAEALQSLQEDAGKQSEALQSVEQRVDGLERKSSDQSHQLGSHQKQIDDQKCQLDNHHKRLDDYHRQLDNHHNKIVAHAQETLRQSLQGKAGADENMTQSLQELEAKASHLQTTIGNYRAELDTLKLRLAKSEEMTSQLGKTSVHSAAFTILSSKVDGNLGRLVSMEETVAQLTKNSTTKLNEHMNILNSLRASTAMLDKTSGESKATLDSLEAKVDWQSEQSQTVTKTIESLRKMNDVFNAMLDSLEAKVDHQSEQSQVVANAVDSLKGTNDEFNTKVESLETDFGKYRDQFHTLKTVVDSLEKTTSESANVKTLEATFGEHKDELHALQKAVGDFDRTTVEHDENIRALQEQVKLVRESGDLSRDVHKAHNDLTVFTASQCQTALEKIDTFAADLSSLRKEVESCRQTTDEAREWQTQREEANKNRASLLDIESMAARRKEQREQLDRDHKLDTRIKIADDRISRVDASAKVTTKTLKGIQYRQQEFAEEVDDRLATTGKHLASVMARVELLRNSMDKSMSARLSKLESGLKSQSITSPAVEERLARMEDAIQTNTTLIGNCRTLVEVSKTSLDQQFSTLSNRVSLLEQRLNRRMAEQEQSAKAQAMRMDRLEAALAQQMGTNSQFRG</sequence>
<dbReference type="SMART" id="SM00829">
    <property type="entry name" value="PKS_ER"/>
    <property type="match status" value="1"/>
</dbReference>
<organism evidence="10">
    <name type="scientific">Colletotrichum fructicola (strain Nara gc5)</name>
    <name type="common">Anthracnose fungus</name>
    <name type="synonym">Colletotrichum gloeosporioides (strain Nara gc5)</name>
    <dbReference type="NCBI Taxonomy" id="1213859"/>
    <lineage>
        <taxon>Eukaryota</taxon>
        <taxon>Fungi</taxon>
        <taxon>Dikarya</taxon>
        <taxon>Ascomycota</taxon>
        <taxon>Pezizomycotina</taxon>
        <taxon>Sordariomycetes</taxon>
        <taxon>Hypocreomycetidae</taxon>
        <taxon>Glomerellales</taxon>
        <taxon>Glomerellaceae</taxon>
        <taxon>Colletotrichum</taxon>
        <taxon>Colletotrichum gloeosporioides species complex</taxon>
    </lineage>
</organism>
<evidence type="ECO:0000256" key="7">
    <source>
        <dbReference type="SAM" id="Coils"/>
    </source>
</evidence>
<dbReference type="PANTHER" id="PTHR42940">
    <property type="entry name" value="ALCOHOL DEHYDROGENASE 1-RELATED"/>
    <property type="match status" value="1"/>
</dbReference>
<dbReference type="STRING" id="1213859.L2FS28"/>
<feature type="domain" description="Enoyl reductase (ER)" evidence="9">
    <location>
        <begin position="15"/>
        <end position="317"/>
    </location>
</feature>
<dbReference type="PROSITE" id="PS00059">
    <property type="entry name" value="ADH_ZINC"/>
    <property type="match status" value="1"/>
</dbReference>